<dbReference type="PANTHER" id="PTHR47973">
    <property type="entry name" value="CYSTEINE-RICH RECEPTOR-LIKE PROTEIN KINASE 3"/>
    <property type="match status" value="1"/>
</dbReference>
<sequence length="124" mass="13819">MHVWELYERGKLVELVDSSLEGEYDVDEACRFLKIGLLCTQNMPKIRPSMSNVVKLLTGEMEVDDNAISEPGLIFELMGLRSEKHNTSNTLSSGLENLNNSSSSGNTNTSYATMTFTSIYDRST</sequence>
<proteinExistence type="predicted"/>
<keyword evidence="1" id="KW-0808">Transferase</keyword>
<reference evidence="6 7" key="1">
    <citation type="submission" date="2024-02" db="EMBL/GenBank/DDBJ databases">
        <authorList>
            <person name="Vignale AGUSTIN F."/>
            <person name="Sosa J E."/>
            <person name="Modenutti C."/>
        </authorList>
    </citation>
    <scope>NUCLEOTIDE SEQUENCE [LARGE SCALE GENOMIC DNA]</scope>
</reference>
<evidence type="ECO:0000313" key="7">
    <source>
        <dbReference type="Proteomes" id="UP001642360"/>
    </source>
</evidence>
<evidence type="ECO:0000256" key="1">
    <source>
        <dbReference type="ARBA" id="ARBA00022679"/>
    </source>
</evidence>
<dbReference type="GO" id="GO:0005524">
    <property type="term" value="F:ATP binding"/>
    <property type="evidence" value="ECO:0007669"/>
    <property type="project" value="UniProtKB-KW"/>
</dbReference>
<evidence type="ECO:0000256" key="3">
    <source>
        <dbReference type="ARBA" id="ARBA00022777"/>
    </source>
</evidence>
<keyword evidence="2" id="KW-0547">Nucleotide-binding</keyword>
<evidence type="ECO:0000256" key="5">
    <source>
        <dbReference type="SAM" id="MobiDB-lite"/>
    </source>
</evidence>
<comment type="caution">
    <text evidence="6">The sequence shown here is derived from an EMBL/GenBank/DDBJ whole genome shotgun (WGS) entry which is preliminary data.</text>
</comment>
<evidence type="ECO:0000256" key="2">
    <source>
        <dbReference type="ARBA" id="ARBA00022741"/>
    </source>
</evidence>
<dbReference type="GO" id="GO:0016301">
    <property type="term" value="F:kinase activity"/>
    <property type="evidence" value="ECO:0007669"/>
    <property type="project" value="UniProtKB-KW"/>
</dbReference>
<protein>
    <submittedName>
        <fullName evidence="6">Uncharacterized protein</fullName>
    </submittedName>
</protein>
<dbReference type="Gene3D" id="1.10.510.10">
    <property type="entry name" value="Transferase(Phosphotransferase) domain 1"/>
    <property type="match status" value="1"/>
</dbReference>
<keyword evidence="3" id="KW-0418">Kinase</keyword>
<accession>A0ABC8UPD9</accession>
<organism evidence="6 7">
    <name type="scientific">Ilex paraguariensis</name>
    <name type="common">yerba mate</name>
    <dbReference type="NCBI Taxonomy" id="185542"/>
    <lineage>
        <taxon>Eukaryota</taxon>
        <taxon>Viridiplantae</taxon>
        <taxon>Streptophyta</taxon>
        <taxon>Embryophyta</taxon>
        <taxon>Tracheophyta</taxon>
        <taxon>Spermatophyta</taxon>
        <taxon>Magnoliopsida</taxon>
        <taxon>eudicotyledons</taxon>
        <taxon>Gunneridae</taxon>
        <taxon>Pentapetalae</taxon>
        <taxon>asterids</taxon>
        <taxon>campanulids</taxon>
        <taxon>Aquifoliales</taxon>
        <taxon>Aquifoliaceae</taxon>
        <taxon>Ilex</taxon>
    </lineage>
</organism>
<keyword evidence="4" id="KW-0067">ATP-binding</keyword>
<dbReference type="Proteomes" id="UP001642360">
    <property type="component" value="Unassembled WGS sequence"/>
</dbReference>
<keyword evidence="7" id="KW-1185">Reference proteome</keyword>
<dbReference type="EMBL" id="CAUOFW020008502">
    <property type="protein sequence ID" value="CAK9182936.1"/>
    <property type="molecule type" value="Genomic_DNA"/>
</dbReference>
<feature type="region of interest" description="Disordered" evidence="5">
    <location>
        <begin position="88"/>
        <end position="107"/>
    </location>
</feature>
<name>A0ABC8UPD9_9AQUA</name>
<gene>
    <name evidence="6" type="ORF">ILEXP_LOCUS53172</name>
</gene>
<dbReference type="AlphaFoldDB" id="A0ABC8UPD9"/>
<dbReference type="InterPro" id="IPR052059">
    <property type="entry name" value="CR_Ser/Thr_kinase"/>
</dbReference>
<evidence type="ECO:0000313" key="6">
    <source>
        <dbReference type="EMBL" id="CAK9182936.1"/>
    </source>
</evidence>
<evidence type="ECO:0000256" key="4">
    <source>
        <dbReference type="ARBA" id="ARBA00022840"/>
    </source>
</evidence>